<evidence type="ECO:0000256" key="5">
    <source>
        <dbReference type="ARBA" id="ARBA00023136"/>
    </source>
</evidence>
<evidence type="ECO:0000256" key="4">
    <source>
        <dbReference type="ARBA" id="ARBA00022989"/>
    </source>
</evidence>
<name>A0ABR3F3A6_9AGAR</name>
<feature type="transmembrane region" description="Helical" evidence="6">
    <location>
        <begin position="80"/>
        <end position="98"/>
    </location>
</feature>
<evidence type="ECO:0000313" key="9">
    <source>
        <dbReference type="Proteomes" id="UP001465976"/>
    </source>
</evidence>
<dbReference type="PANTHER" id="PTHR10556:SF43">
    <property type="entry name" value="STEROID 5-ALPHA-REDUCTASE DET2"/>
    <property type="match status" value="1"/>
</dbReference>
<keyword evidence="4 6" id="KW-1133">Transmembrane helix</keyword>
<dbReference type="PANTHER" id="PTHR10556">
    <property type="entry name" value="3-OXO-5-ALPHA-STEROID 4-DEHYDROGENASE"/>
    <property type="match status" value="1"/>
</dbReference>
<dbReference type="PROSITE" id="PS50244">
    <property type="entry name" value="S5A_REDUCTASE"/>
    <property type="match status" value="1"/>
</dbReference>
<dbReference type="Proteomes" id="UP001465976">
    <property type="component" value="Unassembled WGS sequence"/>
</dbReference>
<comment type="subcellular location">
    <subcellularLocation>
        <location evidence="1">Membrane</location>
        <topology evidence="1">Multi-pass membrane protein</topology>
    </subcellularLocation>
</comment>
<protein>
    <recommendedName>
        <fullName evidence="7">3-oxo-5-alpha-steroid 4-dehydrogenase C-terminal domain-containing protein</fullName>
    </recommendedName>
</protein>
<dbReference type="InterPro" id="IPR039357">
    <property type="entry name" value="SRD5A/TECR"/>
</dbReference>
<keyword evidence="3 6" id="KW-0812">Transmembrane</keyword>
<accession>A0ABR3F3A6</accession>
<evidence type="ECO:0000259" key="7">
    <source>
        <dbReference type="Pfam" id="PF02544"/>
    </source>
</evidence>
<evidence type="ECO:0000256" key="2">
    <source>
        <dbReference type="ARBA" id="ARBA00007742"/>
    </source>
</evidence>
<evidence type="ECO:0000256" key="3">
    <source>
        <dbReference type="ARBA" id="ARBA00022692"/>
    </source>
</evidence>
<evidence type="ECO:0000256" key="1">
    <source>
        <dbReference type="ARBA" id="ARBA00004141"/>
    </source>
</evidence>
<dbReference type="EMBL" id="JBAHYK010001065">
    <property type="protein sequence ID" value="KAL0569710.1"/>
    <property type="molecule type" value="Genomic_DNA"/>
</dbReference>
<reference evidence="8 9" key="1">
    <citation type="submission" date="2024-02" db="EMBL/GenBank/DDBJ databases">
        <title>A draft genome for the cacao thread blight pathogen Marasmius crinis-equi.</title>
        <authorList>
            <person name="Cohen S.P."/>
            <person name="Baruah I.K."/>
            <person name="Amoako-Attah I."/>
            <person name="Bukari Y."/>
            <person name="Meinhardt L.W."/>
            <person name="Bailey B.A."/>
        </authorList>
    </citation>
    <scope>NUCLEOTIDE SEQUENCE [LARGE SCALE GENOMIC DNA]</scope>
    <source>
        <strain evidence="8 9">GH-76</strain>
    </source>
</reference>
<gene>
    <name evidence="8" type="ORF">V5O48_012249</name>
</gene>
<keyword evidence="5 6" id="KW-0472">Membrane</keyword>
<sequence length="258" mass="29471">MPTFTPIPLYPGQKILLALFLIHYINRAVISPLRTPSRSKAHLSVPLSAILFNIVNGTLIGSYLNSPQARIWLAGKEQKWWWWAAIVVWAVGFAGNIIHDEILLNIRRNHKRQNDKKNDDAPKEKGQEKPQGEHYAVPHGLLYDYASFPNYFCEWVEWLGFAVAASPVPFSFVDAVSLVSPASIAQIPVLIPALPGLLKDFVQTPPMFFMRFFTPPWIFLFNEVILMFPRAYKGHLWYKEKFGDAYPKNRKIVVPGLL</sequence>
<evidence type="ECO:0000256" key="6">
    <source>
        <dbReference type="SAM" id="Phobius"/>
    </source>
</evidence>
<feature type="transmembrane region" description="Helical" evidence="6">
    <location>
        <begin position="41"/>
        <end position="60"/>
    </location>
</feature>
<proteinExistence type="inferred from homology"/>
<evidence type="ECO:0000313" key="8">
    <source>
        <dbReference type="EMBL" id="KAL0569710.1"/>
    </source>
</evidence>
<dbReference type="Pfam" id="PF02544">
    <property type="entry name" value="Steroid_dh"/>
    <property type="match status" value="2"/>
</dbReference>
<feature type="domain" description="3-oxo-5-alpha-steroid 4-dehydrogenase C-terminal" evidence="7">
    <location>
        <begin position="215"/>
        <end position="257"/>
    </location>
</feature>
<feature type="transmembrane region" description="Helical" evidence="6">
    <location>
        <begin position="12"/>
        <end position="29"/>
    </location>
</feature>
<organism evidence="8 9">
    <name type="scientific">Marasmius crinis-equi</name>
    <dbReference type="NCBI Taxonomy" id="585013"/>
    <lineage>
        <taxon>Eukaryota</taxon>
        <taxon>Fungi</taxon>
        <taxon>Dikarya</taxon>
        <taxon>Basidiomycota</taxon>
        <taxon>Agaricomycotina</taxon>
        <taxon>Agaricomycetes</taxon>
        <taxon>Agaricomycetidae</taxon>
        <taxon>Agaricales</taxon>
        <taxon>Marasmiineae</taxon>
        <taxon>Marasmiaceae</taxon>
        <taxon>Marasmius</taxon>
    </lineage>
</organism>
<dbReference type="InterPro" id="IPR001104">
    <property type="entry name" value="3-oxo-5_a-steroid_4-DH_C"/>
</dbReference>
<comment type="similarity">
    <text evidence="2">Belongs to the steroid 5-alpha reductase family.</text>
</comment>
<feature type="domain" description="3-oxo-5-alpha-steroid 4-dehydrogenase C-terminal" evidence="7">
    <location>
        <begin position="128"/>
        <end position="178"/>
    </location>
</feature>
<comment type="caution">
    <text evidence="8">The sequence shown here is derived from an EMBL/GenBank/DDBJ whole genome shotgun (WGS) entry which is preliminary data.</text>
</comment>
<keyword evidence="9" id="KW-1185">Reference proteome</keyword>